<dbReference type="STRING" id="91604.ID47_01370"/>
<accession>A0A077AVJ6</accession>
<dbReference type="AlphaFoldDB" id="A0A077AVJ6"/>
<dbReference type="SUPFAM" id="SSF52540">
    <property type="entry name" value="P-loop containing nucleoside triphosphate hydrolases"/>
    <property type="match status" value="1"/>
</dbReference>
<reference evidence="1 2" key="1">
    <citation type="submission" date="2014-07" db="EMBL/GenBank/DDBJ databases">
        <title>Comparative genomic insights into amoeba endosymbionts belonging to the families of Holosporaceae and Candidatus Midichloriaceae within Rickettsiales.</title>
        <authorList>
            <person name="Wang Z."/>
            <person name="Wu M."/>
        </authorList>
    </citation>
    <scope>NUCLEOTIDE SEQUENCE [LARGE SCALE GENOMIC DNA]</scope>
    <source>
        <strain evidence="1">PRA3</strain>
    </source>
</reference>
<dbReference type="Gene3D" id="3.40.50.300">
    <property type="entry name" value="P-loop containing nucleotide triphosphate hydrolases"/>
    <property type="match status" value="1"/>
</dbReference>
<evidence type="ECO:0008006" key="3">
    <source>
        <dbReference type="Google" id="ProtNLM"/>
    </source>
</evidence>
<dbReference type="EMBL" id="CP008941">
    <property type="protein sequence ID" value="AIK95678.1"/>
    <property type="molecule type" value="Genomic_DNA"/>
</dbReference>
<evidence type="ECO:0000313" key="2">
    <source>
        <dbReference type="Proteomes" id="UP000028926"/>
    </source>
</evidence>
<keyword evidence="2" id="KW-1185">Reference proteome</keyword>
<dbReference type="RefSeq" id="WP_038462984.1">
    <property type="nucleotide sequence ID" value="NZ_CP008941.1"/>
</dbReference>
<name>A0A077AVJ6_9PROT</name>
<dbReference type="HOGENOM" id="CLU_2286363_0_0_5"/>
<dbReference type="InterPro" id="IPR027417">
    <property type="entry name" value="P-loop_NTPase"/>
</dbReference>
<dbReference type="KEGG" id="paca:ID47_01370"/>
<evidence type="ECO:0000313" key="1">
    <source>
        <dbReference type="EMBL" id="AIK95678.1"/>
    </source>
</evidence>
<protein>
    <recommendedName>
        <fullName evidence="3">Helix-turn-helix domain-containing protein</fullName>
    </recommendedName>
</protein>
<dbReference type="Proteomes" id="UP000028926">
    <property type="component" value="Chromosome"/>
</dbReference>
<proteinExistence type="predicted"/>
<dbReference type="eggNOG" id="COG1192">
    <property type="taxonomic scope" value="Bacteria"/>
</dbReference>
<sequence length="101" mass="11110">MAETIEVKMTTPEAADYLGITIQHVHKLLKTKGLPYQKSQNRIFFGHESAKSLFNTPFKKKIITFQIVKGGTGKTSLAHSFAIRASLYGAKVLCVDLAPST</sequence>
<gene>
    <name evidence="1" type="ORF">ID47_01370</name>
</gene>
<organism evidence="1 2">
    <name type="scientific">Candidatus Odyssella acanthamoebae</name>
    <dbReference type="NCBI Taxonomy" id="91604"/>
    <lineage>
        <taxon>Bacteria</taxon>
        <taxon>Pseudomonadati</taxon>
        <taxon>Pseudomonadota</taxon>
        <taxon>Alphaproteobacteria</taxon>
        <taxon>Holosporales</taxon>
        <taxon>Candidatus Paracaedibacteraceae</taxon>
        <taxon>Candidatus Odyssella</taxon>
    </lineage>
</organism>